<dbReference type="PANTHER" id="PTHR48080">
    <property type="entry name" value="D-GALACTONATE DEHYDRATASE-RELATED"/>
    <property type="match status" value="1"/>
</dbReference>
<dbReference type="PATRIC" id="fig|742734.4.peg.1085"/>
<dbReference type="EMBL" id="ADLK01000006">
    <property type="protein sequence ID" value="KMW23230.1"/>
    <property type="molecule type" value="Genomic_DNA"/>
</dbReference>
<dbReference type="Gene3D" id="3.20.20.120">
    <property type="entry name" value="Enolase-like C-terminal domain"/>
    <property type="match status" value="1"/>
</dbReference>
<dbReference type="Pfam" id="PF13378">
    <property type="entry name" value="MR_MLE_C"/>
    <property type="match status" value="1"/>
</dbReference>
<dbReference type="GeneID" id="93165381"/>
<dbReference type="RefSeq" id="WP_048929348.1">
    <property type="nucleotide sequence ID" value="NZ_KQ235876.1"/>
</dbReference>
<reference evidence="4 5" key="1">
    <citation type="submission" date="2011-04" db="EMBL/GenBank/DDBJ databases">
        <title>The Genome Sequence of Clostridium citroniae WAL-19142.</title>
        <authorList>
            <consortium name="The Broad Institute Genome Sequencing Platform"/>
            <person name="Earl A."/>
            <person name="Ward D."/>
            <person name="Feldgarden M."/>
            <person name="Gevers D."/>
            <person name="Warren Y.A."/>
            <person name="Tyrrell K.L."/>
            <person name="Citron D.M."/>
            <person name="Goldstein E.J."/>
            <person name="Daigneault M."/>
            <person name="Allen-Vercoe E."/>
            <person name="Young S.K."/>
            <person name="Zeng Q."/>
            <person name="Gargeya S."/>
            <person name="Fitzgerald M."/>
            <person name="Haas B."/>
            <person name="Abouelleil A."/>
            <person name="Alvarado L."/>
            <person name="Arachchi H.M."/>
            <person name="Berlin A."/>
            <person name="Brown A."/>
            <person name="Chapman S.B."/>
            <person name="Chen Z."/>
            <person name="Dunbar C."/>
            <person name="Freedman E."/>
            <person name="Gearin G."/>
            <person name="Gellesch M."/>
            <person name="Goldberg J."/>
            <person name="Griggs A."/>
            <person name="Gujja S."/>
            <person name="Heilman E.R."/>
            <person name="Heiman D."/>
            <person name="Howarth C."/>
            <person name="Larson L."/>
            <person name="Lui A."/>
            <person name="MacDonald P.J."/>
            <person name="Mehta T."/>
            <person name="Montmayeur A."/>
            <person name="Murphy C."/>
            <person name="Neiman D."/>
            <person name="Pearson M."/>
            <person name="Priest M."/>
            <person name="Roberts A."/>
            <person name="Saif S."/>
            <person name="Shea T."/>
            <person name="Shenoy N."/>
            <person name="Sisk P."/>
            <person name="Stolte C."/>
            <person name="Sykes S."/>
            <person name="White J."/>
            <person name="Yandava C."/>
            <person name="Wortman J."/>
            <person name="Nusbaum C."/>
            <person name="Birren B."/>
        </authorList>
    </citation>
    <scope>NUCLEOTIDE SEQUENCE [LARGE SCALE GENOMIC DNA]</scope>
    <source>
        <strain evidence="4 5">WAL-19142</strain>
    </source>
</reference>
<dbReference type="InterPro" id="IPR013341">
    <property type="entry name" value="Mandelate_racemase_N_dom"/>
</dbReference>
<dbReference type="InterPro" id="IPR013342">
    <property type="entry name" value="Mandelate_racemase_C"/>
</dbReference>
<accession>A0A0J9F4R6</accession>
<feature type="domain" description="Mandelate racemase/muconate lactonizing enzyme C-terminal" evidence="3">
    <location>
        <begin position="141"/>
        <end position="292"/>
    </location>
</feature>
<dbReference type="OrthoDB" id="9775391at2"/>
<comment type="caution">
    <text evidence="4">The sequence shown here is derived from an EMBL/GenBank/DDBJ whole genome shotgun (WGS) entry which is preliminary data.</text>
</comment>
<dbReference type="SUPFAM" id="SSF54826">
    <property type="entry name" value="Enolase N-terminal domain-like"/>
    <property type="match status" value="1"/>
</dbReference>
<dbReference type="GO" id="GO:0046872">
    <property type="term" value="F:metal ion binding"/>
    <property type="evidence" value="ECO:0007669"/>
    <property type="project" value="UniProtKB-KW"/>
</dbReference>
<dbReference type="AlphaFoldDB" id="A0A0J9F4R6"/>
<proteinExistence type="predicted"/>
<dbReference type="InterPro" id="IPR036849">
    <property type="entry name" value="Enolase-like_C_sf"/>
</dbReference>
<dbReference type="Pfam" id="PF02746">
    <property type="entry name" value="MR_MLE_N"/>
    <property type="match status" value="1"/>
</dbReference>
<evidence type="ECO:0000259" key="3">
    <source>
        <dbReference type="SMART" id="SM00922"/>
    </source>
</evidence>
<gene>
    <name evidence="4" type="ORF">HMPREF9470_01021</name>
</gene>
<organism evidence="4 5">
    <name type="scientific">[Clostridium] citroniae WAL-19142</name>
    <dbReference type="NCBI Taxonomy" id="742734"/>
    <lineage>
        <taxon>Bacteria</taxon>
        <taxon>Bacillati</taxon>
        <taxon>Bacillota</taxon>
        <taxon>Clostridia</taxon>
        <taxon>Lachnospirales</taxon>
        <taxon>Lachnospiraceae</taxon>
        <taxon>Enterocloster</taxon>
    </lineage>
</organism>
<dbReference type="SFLD" id="SFLDS00001">
    <property type="entry name" value="Enolase"/>
    <property type="match status" value="1"/>
</dbReference>
<dbReference type="CDD" id="cd03316">
    <property type="entry name" value="MR_like"/>
    <property type="match status" value="1"/>
</dbReference>
<dbReference type="SUPFAM" id="SSF51604">
    <property type="entry name" value="Enolase C-terminal domain-like"/>
    <property type="match status" value="1"/>
</dbReference>
<keyword evidence="1" id="KW-0479">Metal-binding</keyword>
<evidence type="ECO:0000313" key="5">
    <source>
        <dbReference type="Proteomes" id="UP000037392"/>
    </source>
</evidence>
<dbReference type="InterPro" id="IPR034593">
    <property type="entry name" value="DgoD-like"/>
</dbReference>
<dbReference type="PANTHER" id="PTHR48080:SF2">
    <property type="entry name" value="D-GALACTONATE DEHYDRATASE"/>
    <property type="match status" value="1"/>
</dbReference>
<keyword evidence="2" id="KW-0456">Lyase</keyword>
<dbReference type="SMART" id="SM00922">
    <property type="entry name" value="MR_MLE"/>
    <property type="match status" value="1"/>
</dbReference>
<evidence type="ECO:0000256" key="1">
    <source>
        <dbReference type="ARBA" id="ARBA00022723"/>
    </source>
</evidence>
<dbReference type="InterPro" id="IPR029065">
    <property type="entry name" value="Enolase_C-like"/>
</dbReference>
<name>A0A0J9F4R6_9FIRM</name>
<dbReference type="InterPro" id="IPR029017">
    <property type="entry name" value="Enolase-like_N"/>
</dbReference>
<dbReference type="Proteomes" id="UP000037392">
    <property type="component" value="Unassembled WGS sequence"/>
</dbReference>
<evidence type="ECO:0000256" key="2">
    <source>
        <dbReference type="ARBA" id="ARBA00023239"/>
    </source>
</evidence>
<sequence length="446" mass="50171">MEKINEMNIKTASCPSQLRITDMRFTDIVGAPMDCTILRIDTNQGISGYGEIRDFSNRFYALELKRLILGENPCGINRIFRKIRQFGGHARQGGGVSGIEAALWDLAGKAYGIPVYQMLGGKCRDSIRIYCDTDVGGKHTGSDMGRALRSRMDSGYTMLKMDLGVDLLVNVEGALNAPLGYVERMRRFDQEELSFGITDKRYADFMSVPHPFTGLSITETGLDYLEDYVKQARDMVGYEIPLAIDHIGHVNYQTCLKLARRLEKFNIFWMEDCVPWFYTEQWKALSDHTCIPMCTGEDIFGREAFRPLIDNRAVSVIHPDVLTAGGIGETLHIITMAEEKGIAAAVHMAETPVGCMAAAHVCAAAGDNLLAMEYHAHDVDWWDSMVKGSTQPIVDRGWLKLKDRPGLGIEELDDEVLVSHINPQRPGLWKSTDEWDHEWSHDRIWS</sequence>
<evidence type="ECO:0000313" key="4">
    <source>
        <dbReference type="EMBL" id="KMW23230.1"/>
    </source>
</evidence>
<dbReference type="SFLD" id="SFLDG00179">
    <property type="entry name" value="mandelate_racemase"/>
    <property type="match status" value="1"/>
</dbReference>
<protein>
    <recommendedName>
        <fullName evidence="3">Mandelate racemase/muconate lactonizing enzyme C-terminal domain-containing protein</fullName>
    </recommendedName>
</protein>
<dbReference type="GO" id="GO:0016829">
    <property type="term" value="F:lyase activity"/>
    <property type="evidence" value="ECO:0007669"/>
    <property type="project" value="UniProtKB-KW"/>
</dbReference>
<dbReference type="Gene3D" id="3.30.390.10">
    <property type="entry name" value="Enolase-like, N-terminal domain"/>
    <property type="match status" value="1"/>
</dbReference>